<comment type="similarity">
    <text evidence="1">Belongs to the CCM2 family.</text>
</comment>
<keyword evidence="4" id="KW-1185">Reference proteome</keyword>
<name>A0A498S6L0_ACAVI</name>
<dbReference type="PANTHER" id="PTHR21642">
    <property type="entry name" value="CEREBRAL CAVERNOUS MALFORMATIONS PROTEIN 2 HOMOLOG"/>
    <property type="match status" value="1"/>
</dbReference>
<dbReference type="AlphaFoldDB" id="A0A498S6L0"/>
<accession>A0A498S6L0</accession>
<dbReference type="EMBL" id="UPTC01000014">
    <property type="protein sequence ID" value="VBB25408.1"/>
    <property type="molecule type" value="Genomic_DNA"/>
</dbReference>
<evidence type="ECO:0000313" key="3">
    <source>
        <dbReference type="EMBL" id="VBB25408.1"/>
    </source>
</evidence>
<sequence>MTNCPTAFAVIVSFTADTQKCYGHATLMMAVRQLFKSRSGCHHLSAEELKSHWAGVLEDPIYSASINKLPEIVQIRIITGGFTAKVRCTYNPTTVPHGLEFKLPMKIIVGDVFGLYAGLVRDIRGDIDPSGRTDLLKILDRAKIRKQITSFDQKNNFTANAVLQIDMCSITVRSVFDDELLLYVPIHLIASVGFVREAHEYILPVRVGYSSARNRDFFDLAVVYCETADVAETICNILGQFFFQVYKEVASSFEMSASKEMPITSAASVYNRRPLFLTESYQDLCISSSHPPCSTAASHSESAEVQIDDVIEDYMNVLTKCLTTSELSQYATLIVRFRDGSLPIIELAQKSSELYGPNRLHLLTGMRCLLKNRSKEEIESFDSFIEMLRLSSRDLNSE</sequence>
<dbReference type="InterPro" id="IPR011993">
    <property type="entry name" value="PH-like_dom_sf"/>
</dbReference>
<organism evidence="3 4">
    <name type="scientific">Acanthocheilonema viteae</name>
    <name type="common">Filarial nematode worm</name>
    <name type="synonym">Dipetalonema viteae</name>
    <dbReference type="NCBI Taxonomy" id="6277"/>
    <lineage>
        <taxon>Eukaryota</taxon>
        <taxon>Metazoa</taxon>
        <taxon>Ecdysozoa</taxon>
        <taxon>Nematoda</taxon>
        <taxon>Chromadorea</taxon>
        <taxon>Rhabditida</taxon>
        <taxon>Spirurina</taxon>
        <taxon>Spiruromorpha</taxon>
        <taxon>Filarioidea</taxon>
        <taxon>Onchocercidae</taxon>
        <taxon>Acanthocheilonema</taxon>
    </lineage>
</organism>
<protein>
    <recommendedName>
        <fullName evidence="2">Cerebral cavernous malformations 2 harmonin-homology domain-containing protein</fullName>
    </recommendedName>
</protein>
<dbReference type="Gene3D" id="1.20.1160.20">
    <property type="match status" value="1"/>
</dbReference>
<dbReference type="Pfam" id="PF16545">
    <property type="entry name" value="CCM2_C"/>
    <property type="match status" value="1"/>
</dbReference>
<dbReference type="Gene3D" id="2.30.29.30">
    <property type="entry name" value="Pleckstrin-homology domain (PH domain)/Phosphotyrosine-binding domain (PTB)"/>
    <property type="match status" value="1"/>
</dbReference>
<dbReference type="PANTHER" id="PTHR21642:SF6">
    <property type="entry name" value="CEREBRAL CAVERNOUS MALFORMATIONS 2 HARMONIN-HOMOLOGY DOMAIN-CONTAINING PROTEIN"/>
    <property type="match status" value="1"/>
</dbReference>
<evidence type="ECO:0000256" key="1">
    <source>
        <dbReference type="ARBA" id="ARBA00010822"/>
    </source>
</evidence>
<feature type="domain" description="Cerebral cavernous malformations 2 harmonin-homology" evidence="2">
    <location>
        <begin position="301"/>
        <end position="388"/>
    </location>
</feature>
<proteinExistence type="inferred from homology"/>
<dbReference type="InterPro" id="IPR032375">
    <property type="entry name" value="CCM2_C"/>
</dbReference>
<evidence type="ECO:0000259" key="2">
    <source>
        <dbReference type="Pfam" id="PF16545"/>
    </source>
</evidence>
<evidence type="ECO:0000313" key="4">
    <source>
        <dbReference type="Proteomes" id="UP000276991"/>
    </source>
</evidence>
<dbReference type="STRING" id="6277.A0A498S6L0"/>
<dbReference type="InterPro" id="IPR026159">
    <property type="entry name" value="Malcavernin"/>
</dbReference>
<reference evidence="3 4" key="1">
    <citation type="submission" date="2018-08" db="EMBL/GenBank/DDBJ databases">
        <authorList>
            <person name="Laetsch R D."/>
            <person name="Stevens L."/>
            <person name="Kumar S."/>
            <person name="Blaxter L. M."/>
        </authorList>
    </citation>
    <scope>NUCLEOTIDE SEQUENCE [LARGE SCALE GENOMIC DNA]</scope>
</reference>
<dbReference type="OrthoDB" id="5828470at2759"/>
<gene>
    <name evidence="3" type="ORF">NAV_LOCUS238</name>
</gene>
<dbReference type="Proteomes" id="UP000276991">
    <property type="component" value="Unassembled WGS sequence"/>
</dbReference>